<gene>
    <name evidence="2" type="ORF">ATANTOWER_011782</name>
</gene>
<keyword evidence="3" id="KW-1185">Reference proteome</keyword>
<evidence type="ECO:0000313" key="3">
    <source>
        <dbReference type="Proteomes" id="UP001345963"/>
    </source>
</evidence>
<accession>A0ABU7BN35</accession>
<proteinExistence type="predicted"/>
<sequence length="124" mass="14094">MSNYPTKMDDPNNTHRRSYRFSSGSSTYKEPCLSTVHLTCGRITGETSTTSRQPVLSNSVPWHYSAPPGSFTSASQVTPTIKHFKSHFITIHYPALFLSVPTTKTWIPEQPQYRFLFINKPVQL</sequence>
<evidence type="ECO:0000256" key="1">
    <source>
        <dbReference type="SAM" id="MobiDB-lite"/>
    </source>
</evidence>
<dbReference type="EMBL" id="JAHUTI010059262">
    <property type="protein sequence ID" value="MED6250839.1"/>
    <property type="molecule type" value="Genomic_DNA"/>
</dbReference>
<comment type="caution">
    <text evidence="2">The sequence shown here is derived from an EMBL/GenBank/DDBJ whole genome shotgun (WGS) entry which is preliminary data.</text>
</comment>
<organism evidence="2 3">
    <name type="scientific">Ataeniobius toweri</name>
    <dbReference type="NCBI Taxonomy" id="208326"/>
    <lineage>
        <taxon>Eukaryota</taxon>
        <taxon>Metazoa</taxon>
        <taxon>Chordata</taxon>
        <taxon>Craniata</taxon>
        <taxon>Vertebrata</taxon>
        <taxon>Euteleostomi</taxon>
        <taxon>Actinopterygii</taxon>
        <taxon>Neopterygii</taxon>
        <taxon>Teleostei</taxon>
        <taxon>Neoteleostei</taxon>
        <taxon>Acanthomorphata</taxon>
        <taxon>Ovalentaria</taxon>
        <taxon>Atherinomorphae</taxon>
        <taxon>Cyprinodontiformes</taxon>
        <taxon>Goodeidae</taxon>
        <taxon>Ataeniobius</taxon>
    </lineage>
</organism>
<name>A0ABU7BN35_9TELE</name>
<reference evidence="2 3" key="1">
    <citation type="submission" date="2021-07" db="EMBL/GenBank/DDBJ databases">
        <authorList>
            <person name="Palmer J.M."/>
        </authorList>
    </citation>
    <scope>NUCLEOTIDE SEQUENCE [LARGE SCALE GENOMIC DNA]</scope>
    <source>
        <strain evidence="2 3">AT_MEX2019</strain>
        <tissue evidence="2">Muscle</tissue>
    </source>
</reference>
<protein>
    <submittedName>
        <fullName evidence="2">Uncharacterized protein</fullName>
    </submittedName>
</protein>
<feature type="region of interest" description="Disordered" evidence="1">
    <location>
        <begin position="1"/>
        <end position="28"/>
    </location>
</feature>
<dbReference type="Proteomes" id="UP001345963">
    <property type="component" value="Unassembled WGS sequence"/>
</dbReference>
<evidence type="ECO:0000313" key="2">
    <source>
        <dbReference type="EMBL" id="MED6250839.1"/>
    </source>
</evidence>